<dbReference type="AlphaFoldDB" id="A0A8A1UW10"/>
<reference evidence="2" key="1">
    <citation type="submission" date="2012-12" db="EMBL/GenBank/DDBJ databases">
        <authorList>
            <person name="Pethick F.E."/>
            <person name="MacFadyen A.C."/>
            <person name="Tang Z."/>
            <person name="Sangal V."/>
            <person name="Tze-Tze L."/>
            <person name="Chu J."/>
            <person name="Guo M."/>
            <person name="Kirby R."/>
            <person name="Hoskisson P.A."/>
            <person name="Herron P.R."/>
            <person name="Hunter I.S."/>
        </authorList>
    </citation>
    <scope>NUCLEOTIDE SEQUENCE</scope>
    <source>
        <strain evidence="2">ATCC 10970</strain>
    </source>
</reference>
<feature type="domain" description="RG N-terminal-type" evidence="1">
    <location>
        <begin position="14"/>
        <end position="41"/>
    </location>
</feature>
<dbReference type="InterPro" id="IPR040569">
    <property type="entry name" value="Znf_Rg"/>
</dbReference>
<sequence>MKRIQWCARATGSSLCPNCGGWLRDDRVAYGTKSGFCLPFESGPV</sequence>
<proteinExistence type="predicted"/>
<dbReference type="GeneID" id="300254392"/>
<gene>
    <name evidence="2" type="ORF">SRIM_030670</name>
</gene>
<evidence type="ECO:0000259" key="1">
    <source>
        <dbReference type="Pfam" id="PF17915"/>
    </source>
</evidence>
<dbReference type="Proteomes" id="UP000011074">
    <property type="component" value="Chromosome"/>
</dbReference>
<reference evidence="2" key="2">
    <citation type="submission" date="2020-01" db="EMBL/GenBank/DDBJ databases">
        <authorList>
            <person name="Algora L."/>
            <person name="Schniete J.K."/>
            <person name="MacFadyen A."/>
            <person name="Hoskisson P.A."/>
            <person name="Hunter I.S."/>
            <person name="Herron P.R."/>
        </authorList>
    </citation>
    <scope>NUCLEOTIDE SEQUENCE</scope>
    <source>
        <strain evidence="2">ATCC 10970</strain>
    </source>
</reference>
<dbReference type="Pfam" id="PF17915">
    <property type="entry name" value="zf_Rg"/>
    <property type="match status" value="1"/>
</dbReference>
<evidence type="ECO:0000313" key="2">
    <source>
        <dbReference type="EMBL" id="QST83959.1"/>
    </source>
</evidence>
<name>A0A8A1UW10_STRR1</name>
<evidence type="ECO:0000313" key="3">
    <source>
        <dbReference type="Proteomes" id="UP000011074"/>
    </source>
</evidence>
<dbReference type="EMBL" id="CP048261">
    <property type="protein sequence ID" value="QST83959.1"/>
    <property type="molecule type" value="Genomic_DNA"/>
</dbReference>
<accession>A0A8A1UW10</accession>
<reference evidence="2" key="3">
    <citation type="journal article" date="2021" name="bioRxiv">
        <title>Bilateral symmetry of linear streptomycete chromosomes.</title>
        <authorList>
            <person name="Algora-Gallardo L."/>
            <person name="Schniete J.K."/>
            <person name="Mark D.R."/>
            <person name="Hunter I.S."/>
            <person name="Herron P.R."/>
        </authorList>
    </citation>
    <scope>NUCLEOTIDE SEQUENCE</scope>
    <source>
        <strain evidence="2">ATCC 10970</strain>
    </source>
</reference>
<protein>
    <recommendedName>
        <fullName evidence="1">RG N-terminal-type domain-containing protein</fullName>
    </recommendedName>
</protein>
<organism evidence="2 3">
    <name type="scientific">Streptomyces rimosus subsp. rimosus (strain ATCC 10970 / DSM 40260 / JCM 4667 / NRRL 2234)</name>
    <dbReference type="NCBI Taxonomy" id="1265868"/>
    <lineage>
        <taxon>Bacteria</taxon>
        <taxon>Bacillati</taxon>
        <taxon>Actinomycetota</taxon>
        <taxon>Actinomycetes</taxon>
        <taxon>Kitasatosporales</taxon>
        <taxon>Streptomycetaceae</taxon>
        <taxon>Streptomyces</taxon>
    </lineage>
</organism>
<dbReference type="RefSeq" id="WP_157849118.1">
    <property type="nucleotide sequence ID" value="NZ_CP048261.1"/>
</dbReference>